<evidence type="ECO:0000256" key="7">
    <source>
        <dbReference type="ARBA" id="ARBA00022723"/>
    </source>
</evidence>
<evidence type="ECO:0000256" key="16">
    <source>
        <dbReference type="SAM" id="MobiDB-lite"/>
    </source>
</evidence>
<evidence type="ECO:0000256" key="9">
    <source>
        <dbReference type="ARBA" id="ARBA00022826"/>
    </source>
</evidence>
<keyword evidence="15 19" id="KW-0407">Ion channel</keyword>
<feature type="transmembrane region" description="Helical" evidence="17">
    <location>
        <begin position="216"/>
        <end position="235"/>
    </location>
</feature>
<dbReference type="GO" id="GO:0030322">
    <property type="term" value="P:stabilization of membrane potential"/>
    <property type="evidence" value="ECO:0007669"/>
    <property type="project" value="TreeGrafter"/>
</dbReference>
<sequence length="469" mass="52222">MGSDYLNLDRKAKWRMGWLSQVYLLYALRSSNVHSQDTYTHLLLCGVGPPVPLGRLFQVWLYQYSGGKSTISFNSVLPNPSSETCFDAASWSQIESLKMEAAEPLLVAVAPQFRHYHQVEPPPLPSSRATHTHIHTQSNPTRNWKKRNLHRCKTAPAMAVVMPDSKMNLPQNSSGSDQSNSLVKQALVLLLLYLALGVLIYSFNRDRFSGMETHPVVDALYFCIVTMCTIGYGDIAPLTPATKAFACVFVLVGFGFIDTLLSAVVNYVLDLQENMILAGAGPSGNCIIMDLEKGRMRIRLKVGLALGVVVLCVGMGSAVLYYVEELEWIDSVYLAVMSVTTVGYGDKVFKTVGGRLFAAIWLLLSTLAVGRAFLYLAEARVDRRHRRIAKWVLHRDITVDDLLAADMNNNGFISKSEYVVFKLKEMGKIGENDIIQICNQFNKLDPANSGKITLPNLLQLQRQRQPPRS</sequence>
<feature type="transmembrane region" description="Helical" evidence="17">
    <location>
        <begin position="186"/>
        <end position="204"/>
    </location>
</feature>
<dbReference type="GO" id="GO:0046872">
    <property type="term" value="F:metal ion binding"/>
    <property type="evidence" value="ECO:0007669"/>
    <property type="project" value="UniProtKB-KW"/>
</dbReference>
<dbReference type="PANTHER" id="PTHR11003:SF268">
    <property type="entry name" value="TWO-PORE POTASSIUM CHANNEL 4-RELATED"/>
    <property type="match status" value="1"/>
</dbReference>
<evidence type="ECO:0000256" key="3">
    <source>
        <dbReference type="ARBA" id="ARBA00011738"/>
    </source>
</evidence>
<dbReference type="GO" id="GO:0022841">
    <property type="term" value="F:potassium ion leak channel activity"/>
    <property type="evidence" value="ECO:0007669"/>
    <property type="project" value="TreeGrafter"/>
</dbReference>
<evidence type="ECO:0000256" key="8">
    <source>
        <dbReference type="ARBA" id="ARBA00022737"/>
    </source>
</evidence>
<keyword evidence="9" id="KW-0631">Potassium channel</keyword>
<keyword evidence="12 17" id="KW-1133">Transmembrane helix</keyword>
<evidence type="ECO:0000256" key="15">
    <source>
        <dbReference type="ARBA" id="ARBA00023303"/>
    </source>
</evidence>
<evidence type="ECO:0000256" key="12">
    <source>
        <dbReference type="ARBA" id="ARBA00022989"/>
    </source>
</evidence>
<dbReference type="FunFam" id="1.10.287.70:FF:000102">
    <property type="entry name" value="Two-pore potassium channel 3"/>
    <property type="match status" value="1"/>
</dbReference>
<dbReference type="Pfam" id="PF07885">
    <property type="entry name" value="Ion_trans_2"/>
    <property type="match status" value="2"/>
</dbReference>
<dbReference type="Gene3D" id="1.10.287.70">
    <property type="match status" value="2"/>
</dbReference>
<dbReference type="EMBL" id="JBAMMX010000005">
    <property type="protein sequence ID" value="KAK6941154.1"/>
    <property type="molecule type" value="Genomic_DNA"/>
</dbReference>
<dbReference type="InterPro" id="IPR013099">
    <property type="entry name" value="K_chnl_dom"/>
</dbReference>
<evidence type="ECO:0000256" key="10">
    <source>
        <dbReference type="ARBA" id="ARBA00022837"/>
    </source>
</evidence>
<comment type="similarity">
    <text evidence="2">Belongs to the two pore domain potassium channel (TC 1.A.1.7) family.</text>
</comment>
<keyword evidence="7" id="KW-0479">Metal-binding</keyword>
<feature type="transmembrane region" description="Helical" evidence="17">
    <location>
        <begin position="356"/>
        <end position="377"/>
    </location>
</feature>
<evidence type="ECO:0000259" key="18">
    <source>
        <dbReference type="Pfam" id="PF07885"/>
    </source>
</evidence>
<keyword evidence="5" id="KW-0633">Potassium transport</keyword>
<dbReference type="PANTHER" id="PTHR11003">
    <property type="entry name" value="POTASSIUM CHANNEL, SUBFAMILY K"/>
    <property type="match status" value="1"/>
</dbReference>
<organism evidence="19 20">
    <name type="scientific">Dillenia turbinata</name>
    <dbReference type="NCBI Taxonomy" id="194707"/>
    <lineage>
        <taxon>Eukaryota</taxon>
        <taxon>Viridiplantae</taxon>
        <taxon>Streptophyta</taxon>
        <taxon>Embryophyta</taxon>
        <taxon>Tracheophyta</taxon>
        <taxon>Spermatophyta</taxon>
        <taxon>Magnoliopsida</taxon>
        <taxon>eudicotyledons</taxon>
        <taxon>Gunneridae</taxon>
        <taxon>Pentapetalae</taxon>
        <taxon>Dilleniales</taxon>
        <taxon>Dilleniaceae</taxon>
        <taxon>Dillenia</taxon>
    </lineage>
</organism>
<evidence type="ECO:0000256" key="1">
    <source>
        <dbReference type="ARBA" id="ARBA00004141"/>
    </source>
</evidence>
<dbReference type="GO" id="GO:0015271">
    <property type="term" value="F:outward rectifier potassium channel activity"/>
    <property type="evidence" value="ECO:0007669"/>
    <property type="project" value="TreeGrafter"/>
</dbReference>
<feature type="domain" description="Potassium channel" evidence="18">
    <location>
        <begin position="189"/>
        <end position="268"/>
    </location>
</feature>
<reference evidence="19 20" key="1">
    <citation type="submission" date="2023-12" db="EMBL/GenBank/DDBJ databases">
        <title>A high-quality genome assembly for Dillenia turbinata (Dilleniales).</title>
        <authorList>
            <person name="Chanderbali A."/>
        </authorList>
    </citation>
    <scope>NUCLEOTIDE SEQUENCE [LARGE SCALE GENOMIC DNA]</scope>
    <source>
        <strain evidence="19">LSX21</strain>
        <tissue evidence="19">Leaf</tissue>
    </source>
</reference>
<protein>
    <submittedName>
        <fullName evidence="19">Potassium channel domain</fullName>
    </submittedName>
</protein>
<dbReference type="AlphaFoldDB" id="A0AAN8VVV2"/>
<dbReference type="InterPro" id="IPR003280">
    <property type="entry name" value="2pore_dom_K_chnl"/>
</dbReference>
<feature type="transmembrane region" description="Helical" evidence="17">
    <location>
        <begin position="241"/>
        <end position="269"/>
    </location>
</feature>
<gene>
    <name evidence="19" type="ORF">RJ641_030685</name>
</gene>
<dbReference type="InterPro" id="IPR011992">
    <property type="entry name" value="EF-hand-dom_pair"/>
</dbReference>
<keyword evidence="10" id="KW-0106">Calcium</keyword>
<feature type="region of interest" description="Disordered" evidence="16">
    <location>
        <begin position="122"/>
        <end position="143"/>
    </location>
</feature>
<keyword evidence="11" id="KW-0630">Potassium</keyword>
<keyword evidence="14 17" id="KW-0472">Membrane</keyword>
<dbReference type="PROSITE" id="PS00018">
    <property type="entry name" value="EF_HAND_1"/>
    <property type="match status" value="1"/>
</dbReference>
<comment type="caution">
    <text evidence="19">The sequence shown here is derived from an EMBL/GenBank/DDBJ whole genome shotgun (WGS) entry which is preliminary data.</text>
</comment>
<keyword evidence="6 17" id="KW-0812">Transmembrane</keyword>
<dbReference type="SUPFAM" id="SSF81324">
    <property type="entry name" value="Voltage-gated potassium channels"/>
    <property type="match status" value="2"/>
</dbReference>
<keyword evidence="20" id="KW-1185">Reference proteome</keyword>
<feature type="domain" description="Potassium channel" evidence="18">
    <location>
        <begin position="309"/>
        <end position="378"/>
    </location>
</feature>
<evidence type="ECO:0000313" key="19">
    <source>
        <dbReference type="EMBL" id="KAK6941154.1"/>
    </source>
</evidence>
<evidence type="ECO:0000256" key="11">
    <source>
        <dbReference type="ARBA" id="ARBA00022958"/>
    </source>
</evidence>
<keyword evidence="13" id="KW-0406">Ion transport</keyword>
<dbReference type="SUPFAM" id="SSF47473">
    <property type="entry name" value="EF-hand"/>
    <property type="match status" value="1"/>
</dbReference>
<keyword evidence="4" id="KW-0813">Transport</keyword>
<dbReference type="Proteomes" id="UP001370490">
    <property type="component" value="Unassembled WGS sequence"/>
</dbReference>
<name>A0AAN8VVV2_9MAGN</name>
<dbReference type="PRINTS" id="PR01333">
    <property type="entry name" value="2POREKCHANEL"/>
</dbReference>
<evidence type="ECO:0000256" key="6">
    <source>
        <dbReference type="ARBA" id="ARBA00022692"/>
    </source>
</evidence>
<evidence type="ECO:0000313" key="20">
    <source>
        <dbReference type="Proteomes" id="UP001370490"/>
    </source>
</evidence>
<evidence type="ECO:0000256" key="17">
    <source>
        <dbReference type="SAM" id="Phobius"/>
    </source>
</evidence>
<accession>A0AAN8VVV2</accession>
<feature type="transmembrane region" description="Helical" evidence="17">
    <location>
        <begin position="302"/>
        <end position="323"/>
    </location>
</feature>
<evidence type="ECO:0000256" key="2">
    <source>
        <dbReference type="ARBA" id="ARBA00010159"/>
    </source>
</evidence>
<evidence type="ECO:0000256" key="5">
    <source>
        <dbReference type="ARBA" id="ARBA00022538"/>
    </source>
</evidence>
<dbReference type="GO" id="GO:0009705">
    <property type="term" value="C:plant-type vacuole membrane"/>
    <property type="evidence" value="ECO:0007669"/>
    <property type="project" value="TreeGrafter"/>
</dbReference>
<proteinExistence type="inferred from homology"/>
<dbReference type="InterPro" id="IPR018247">
    <property type="entry name" value="EF_Hand_1_Ca_BS"/>
</dbReference>
<keyword evidence="8" id="KW-0677">Repeat</keyword>
<comment type="subcellular location">
    <subcellularLocation>
        <location evidence="1">Membrane</location>
        <topology evidence="1">Multi-pass membrane protein</topology>
    </subcellularLocation>
</comment>
<evidence type="ECO:0000256" key="14">
    <source>
        <dbReference type="ARBA" id="ARBA00023136"/>
    </source>
</evidence>
<comment type="subunit">
    <text evidence="3">Homodimer.</text>
</comment>
<dbReference type="GO" id="GO:0005886">
    <property type="term" value="C:plasma membrane"/>
    <property type="evidence" value="ECO:0007669"/>
    <property type="project" value="TreeGrafter"/>
</dbReference>
<evidence type="ECO:0000256" key="13">
    <source>
        <dbReference type="ARBA" id="ARBA00023065"/>
    </source>
</evidence>
<evidence type="ECO:0000256" key="4">
    <source>
        <dbReference type="ARBA" id="ARBA00022448"/>
    </source>
</evidence>